<proteinExistence type="predicted"/>
<evidence type="ECO:0000313" key="2">
    <source>
        <dbReference type="EMBL" id="CAK0846030.1"/>
    </source>
</evidence>
<evidence type="ECO:0000256" key="1">
    <source>
        <dbReference type="SAM" id="MobiDB-lite"/>
    </source>
</evidence>
<comment type="caution">
    <text evidence="2">The sequence shown here is derived from an EMBL/GenBank/DDBJ whole genome shotgun (WGS) entry which is preliminary data.</text>
</comment>
<evidence type="ECO:0000313" key="3">
    <source>
        <dbReference type="Proteomes" id="UP001189429"/>
    </source>
</evidence>
<dbReference type="EMBL" id="CAUYUJ010014786">
    <property type="protein sequence ID" value="CAK0846030.1"/>
    <property type="molecule type" value="Genomic_DNA"/>
</dbReference>
<protein>
    <submittedName>
        <fullName evidence="2">Uncharacterized protein</fullName>
    </submittedName>
</protein>
<name>A0ABN9TJ91_9DINO</name>
<gene>
    <name evidence="2" type="ORF">PCOR1329_LOCUS39637</name>
</gene>
<organism evidence="2 3">
    <name type="scientific">Prorocentrum cordatum</name>
    <dbReference type="NCBI Taxonomy" id="2364126"/>
    <lineage>
        <taxon>Eukaryota</taxon>
        <taxon>Sar</taxon>
        <taxon>Alveolata</taxon>
        <taxon>Dinophyceae</taxon>
        <taxon>Prorocentrales</taxon>
        <taxon>Prorocentraceae</taxon>
        <taxon>Prorocentrum</taxon>
    </lineage>
</organism>
<sequence length="114" mass="12317">MRQDAAEAVLCAVRGDGESARRLQAVPPALQAKRRGSPPHGSNACGATSPSRPRRRAWTSWRRERRSCAVHIGSPGWRGARRPGGEAKEVGAGATRASLPASRGRCTTRPRRRL</sequence>
<reference evidence="2" key="1">
    <citation type="submission" date="2023-10" db="EMBL/GenBank/DDBJ databases">
        <authorList>
            <person name="Chen Y."/>
            <person name="Shah S."/>
            <person name="Dougan E. K."/>
            <person name="Thang M."/>
            <person name="Chan C."/>
        </authorList>
    </citation>
    <scope>NUCLEOTIDE SEQUENCE [LARGE SCALE GENOMIC DNA]</scope>
</reference>
<feature type="region of interest" description="Disordered" evidence="1">
    <location>
        <begin position="27"/>
        <end position="114"/>
    </location>
</feature>
<keyword evidence="3" id="KW-1185">Reference proteome</keyword>
<dbReference type="Proteomes" id="UP001189429">
    <property type="component" value="Unassembled WGS sequence"/>
</dbReference>
<accession>A0ABN9TJ91</accession>